<evidence type="ECO:0000313" key="3">
    <source>
        <dbReference type="WBParaSite" id="ECPE_0001668701-mRNA-1"/>
    </source>
</evidence>
<protein>
    <submittedName>
        <fullName evidence="3">Transposase</fullName>
    </submittedName>
</protein>
<dbReference type="Proteomes" id="UP000272942">
    <property type="component" value="Unassembled WGS sequence"/>
</dbReference>
<reference evidence="3" key="1">
    <citation type="submission" date="2016-06" db="UniProtKB">
        <authorList>
            <consortium name="WormBaseParasite"/>
        </authorList>
    </citation>
    <scope>IDENTIFICATION</scope>
</reference>
<name>A0A183BBQ9_9TREM</name>
<dbReference type="OrthoDB" id="6260275at2759"/>
<dbReference type="WBParaSite" id="ECPE_0001668701-mRNA-1">
    <property type="protein sequence ID" value="ECPE_0001668701-mRNA-1"/>
    <property type="gene ID" value="ECPE_0001668701"/>
</dbReference>
<dbReference type="EMBL" id="UZAN01065223">
    <property type="protein sequence ID" value="VDP93916.1"/>
    <property type="molecule type" value="Genomic_DNA"/>
</dbReference>
<proteinExistence type="predicted"/>
<evidence type="ECO:0000313" key="2">
    <source>
        <dbReference type="Proteomes" id="UP000272942"/>
    </source>
</evidence>
<keyword evidence="2" id="KW-1185">Reference proteome</keyword>
<organism evidence="3">
    <name type="scientific">Echinostoma caproni</name>
    <dbReference type="NCBI Taxonomy" id="27848"/>
    <lineage>
        <taxon>Eukaryota</taxon>
        <taxon>Metazoa</taxon>
        <taxon>Spiralia</taxon>
        <taxon>Lophotrochozoa</taxon>
        <taxon>Platyhelminthes</taxon>
        <taxon>Trematoda</taxon>
        <taxon>Digenea</taxon>
        <taxon>Plagiorchiida</taxon>
        <taxon>Echinostomata</taxon>
        <taxon>Echinostomatoidea</taxon>
        <taxon>Echinostomatidae</taxon>
        <taxon>Echinostoma</taxon>
    </lineage>
</organism>
<accession>A0A183BBQ9</accession>
<dbReference type="AlphaFoldDB" id="A0A183BBQ9"/>
<evidence type="ECO:0000313" key="1">
    <source>
        <dbReference type="EMBL" id="VDP93916.1"/>
    </source>
</evidence>
<reference evidence="1 2" key="2">
    <citation type="submission" date="2018-11" db="EMBL/GenBank/DDBJ databases">
        <authorList>
            <consortium name="Pathogen Informatics"/>
        </authorList>
    </citation>
    <scope>NUCLEOTIDE SEQUENCE [LARGE SCALE GENOMIC DNA]</scope>
    <source>
        <strain evidence="1 2">Egypt</strain>
    </source>
</reference>
<sequence length="70" mass="8068">MLQRRCPQCFDHVLRRPDTQLSQQAVAPSPCRGWRCRLGGQQKAWSSTIKADLELLGLQSVYGIRNWNQN</sequence>
<gene>
    <name evidence="1" type="ORF">ECPE_LOCUS16644</name>
</gene>